<evidence type="ECO:0000313" key="10">
    <source>
        <dbReference type="Proteomes" id="UP001219525"/>
    </source>
</evidence>
<dbReference type="PANTHER" id="PTHR24305:SF29">
    <property type="entry name" value="BENZOATE-PARA-HYDROXYLASE"/>
    <property type="match status" value="1"/>
</dbReference>
<dbReference type="Gene3D" id="1.10.630.10">
    <property type="entry name" value="Cytochrome P450"/>
    <property type="match status" value="1"/>
</dbReference>
<dbReference type="InterPro" id="IPR050121">
    <property type="entry name" value="Cytochrome_P450_monoxygenase"/>
</dbReference>
<sequence>MRTFASGLRAVADIFLRFSNGSVNDLSLMPYKQCERVLDKVEDGGVTGLAFSDAWLGYIFQQGYRSEVVHKMHLSERIINHSQHSQIGTYALYGHGNGVLKSTFYDAFVSFQRGLFNTRDCKQHVRKRKIDIFFHKTWDRLYDNDLNDLPGDEGQGGWDYLAFDIIGDLACAGPSDTPMPNGTSSTGGAQRPRRVLYVLRAWVRPRLPFLDVCINGALRLHSTSALGLPRIVPEGALGDHGLSIDGNAFPPGTVLSVPSFTIHRDPNVWGPDVEVACVGRNLATLELQIIVASILRRFHFVLEKPKDGLPTREDFLRKPLYCHVGIRRRDVM</sequence>
<dbReference type="PRINTS" id="PR00465">
    <property type="entry name" value="EP450IV"/>
</dbReference>
<evidence type="ECO:0000256" key="4">
    <source>
        <dbReference type="ARBA" id="ARBA00022617"/>
    </source>
</evidence>
<keyword evidence="4" id="KW-0349">Heme</keyword>
<accession>A0AAD6VFG6</accession>
<evidence type="ECO:0000256" key="8">
    <source>
        <dbReference type="ARBA" id="ARBA00023033"/>
    </source>
</evidence>
<dbReference type="PANTHER" id="PTHR24305">
    <property type="entry name" value="CYTOCHROME P450"/>
    <property type="match status" value="1"/>
</dbReference>
<dbReference type="EMBL" id="JARJCW010000026">
    <property type="protein sequence ID" value="KAJ7211189.1"/>
    <property type="molecule type" value="Genomic_DNA"/>
</dbReference>
<keyword evidence="7" id="KW-0408">Iron</keyword>
<proteinExistence type="inferred from homology"/>
<protein>
    <submittedName>
        <fullName evidence="9">Cytochrome P450</fullName>
    </submittedName>
</protein>
<dbReference type="InterPro" id="IPR036396">
    <property type="entry name" value="Cyt_P450_sf"/>
</dbReference>
<dbReference type="AlphaFoldDB" id="A0AAD6VFG6"/>
<evidence type="ECO:0000256" key="3">
    <source>
        <dbReference type="ARBA" id="ARBA00010617"/>
    </source>
</evidence>
<evidence type="ECO:0000313" key="9">
    <source>
        <dbReference type="EMBL" id="KAJ7211189.1"/>
    </source>
</evidence>
<comment type="similarity">
    <text evidence="3">Belongs to the cytochrome P450 family.</text>
</comment>
<comment type="cofactor">
    <cofactor evidence="1">
        <name>heme</name>
        <dbReference type="ChEBI" id="CHEBI:30413"/>
    </cofactor>
</comment>
<keyword evidence="10" id="KW-1185">Reference proteome</keyword>
<evidence type="ECO:0000256" key="7">
    <source>
        <dbReference type="ARBA" id="ARBA00023004"/>
    </source>
</evidence>
<dbReference type="InterPro" id="IPR001128">
    <property type="entry name" value="Cyt_P450"/>
</dbReference>
<evidence type="ECO:0000256" key="5">
    <source>
        <dbReference type="ARBA" id="ARBA00022723"/>
    </source>
</evidence>
<comment type="pathway">
    <text evidence="2">Secondary metabolite biosynthesis.</text>
</comment>
<comment type="caution">
    <text evidence="9">The sequence shown here is derived from an EMBL/GenBank/DDBJ whole genome shotgun (WGS) entry which is preliminary data.</text>
</comment>
<evidence type="ECO:0000256" key="1">
    <source>
        <dbReference type="ARBA" id="ARBA00001971"/>
    </source>
</evidence>
<gene>
    <name evidence="9" type="ORF">GGX14DRAFT_565063</name>
</gene>
<dbReference type="SUPFAM" id="SSF48264">
    <property type="entry name" value="Cytochrome P450"/>
    <property type="match status" value="1"/>
</dbReference>
<evidence type="ECO:0000256" key="6">
    <source>
        <dbReference type="ARBA" id="ARBA00023002"/>
    </source>
</evidence>
<dbReference type="Proteomes" id="UP001219525">
    <property type="component" value="Unassembled WGS sequence"/>
</dbReference>
<keyword evidence="6" id="KW-0560">Oxidoreductase</keyword>
<reference evidence="9" key="1">
    <citation type="submission" date="2023-03" db="EMBL/GenBank/DDBJ databases">
        <title>Massive genome expansion in bonnet fungi (Mycena s.s.) driven by repeated elements and novel gene families across ecological guilds.</title>
        <authorList>
            <consortium name="Lawrence Berkeley National Laboratory"/>
            <person name="Harder C.B."/>
            <person name="Miyauchi S."/>
            <person name="Viragh M."/>
            <person name="Kuo A."/>
            <person name="Thoen E."/>
            <person name="Andreopoulos B."/>
            <person name="Lu D."/>
            <person name="Skrede I."/>
            <person name="Drula E."/>
            <person name="Henrissat B."/>
            <person name="Morin E."/>
            <person name="Kohler A."/>
            <person name="Barry K."/>
            <person name="LaButti K."/>
            <person name="Morin E."/>
            <person name="Salamov A."/>
            <person name="Lipzen A."/>
            <person name="Mereny Z."/>
            <person name="Hegedus B."/>
            <person name="Baldrian P."/>
            <person name="Stursova M."/>
            <person name="Weitz H."/>
            <person name="Taylor A."/>
            <person name="Grigoriev I.V."/>
            <person name="Nagy L.G."/>
            <person name="Martin F."/>
            <person name="Kauserud H."/>
        </authorList>
    </citation>
    <scope>NUCLEOTIDE SEQUENCE</scope>
    <source>
        <strain evidence="9">9144</strain>
    </source>
</reference>
<dbReference type="GO" id="GO:0004497">
    <property type="term" value="F:monooxygenase activity"/>
    <property type="evidence" value="ECO:0007669"/>
    <property type="project" value="UniProtKB-KW"/>
</dbReference>
<name>A0AAD6VFG6_9AGAR</name>
<organism evidence="9 10">
    <name type="scientific">Mycena pura</name>
    <dbReference type="NCBI Taxonomy" id="153505"/>
    <lineage>
        <taxon>Eukaryota</taxon>
        <taxon>Fungi</taxon>
        <taxon>Dikarya</taxon>
        <taxon>Basidiomycota</taxon>
        <taxon>Agaricomycotina</taxon>
        <taxon>Agaricomycetes</taxon>
        <taxon>Agaricomycetidae</taxon>
        <taxon>Agaricales</taxon>
        <taxon>Marasmiineae</taxon>
        <taxon>Mycenaceae</taxon>
        <taxon>Mycena</taxon>
    </lineage>
</organism>
<keyword evidence="8" id="KW-0503">Monooxygenase</keyword>
<dbReference type="GO" id="GO:0005506">
    <property type="term" value="F:iron ion binding"/>
    <property type="evidence" value="ECO:0007669"/>
    <property type="project" value="InterPro"/>
</dbReference>
<evidence type="ECO:0000256" key="2">
    <source>
        <dbReference type="ARBA" id="ARBA00005179"/>
    </source>
</evidence>
<keyword evidence="5" id="KW-0479">Metal-binding</keyword>
<dbReference type="InterPro" id="IPR002403">
    <property type="entry name" value="Cyt_P450_E_grp-IV"/>
</dbReference>
<dbReference type="Pfam" id="PF00067">
    <property type="entry name" value="p450"/>
    <property type="match status" value="2"/>
</dbReference>
<dbReference type="GO" id="GO:0020037">
    <property type="term" value="F:heme binding"/>
    <property type="evidence" value="ECO:0007669"/>
    <property type="project" value="InterPro"/>
</dbReference>
<dbReference type="GO" id="GO:0016705">
    <property type="term" value="F:oxidoreductase activity, acting on paired donors, with incorporation or reduction of molecular oxygen"/>
    <property type="evidence" value="ECO:0007669"/>
    <property type="project" value="InterPro"/>
</dbReference>